<dbReference type="KEGG" id="aep:AMC99_01438"/>
<organism evidence="3 4">
    <name type="scientific">Altererythrobacter epoxidivorans</name>
    <dbReference type="NCBI Taxonomy" id="361183"/>
    <lineage>
        <taxon>Bacteria</taxon>
        <taxon>Pseudomonadati</taxon>
        <taxon>Pseudomonadota</taxon>
        <taxon>Alphaproteobacteria</taxon>
        <taxon>Sphingomonadales</taxon>
        <taxon>Erythrobacteraceae</taxon>
        <taxon>Altererythrobacter</taxon>
    </lineage>
</organism>
<reference evidence="3 4" key="1">
    <citation type="submission" date="2015-09" db="EMBL/GenBank/DDBJ databases">
        <title>Complete genome sequence of a benzo[a]pyrene-degrading bacterium Altererythrobacter epoxidivorans CGMCC 1.7731T.</title>
        <authorList>
            <person name="Li Z."/>
            <person name="Cheng H."/>
            <person name="Huo Y."/>
            <person name="Xu X."/>
        </authorList>
    </citation>
    <scope>NUCLEOTIDE SEQUENCE [LARGE SCALE GENOMIC DNA]</scope>
    <source>
        <strain evidence="3 4">CGMCC 1.7731</strain>
    </source>
</reference>
<gene>
    <name evidence="3" type="ORF">AMC99_01438</name>
</gene>
<evidence type="ECO:0000256" key="2">
    <source>
        <dbReference type="SAM" id="Phobius"/>
    </source>
</evidence>
<feature type="transmembrane region" description="Helical" evidence="2">
    <location>
        <begin position="44"/>
        <end position="62"/>
    </location>
</feature>
<dbReference type="AlphaFoldDB" id="A0A0M5L0F0"/>
<sequence length="134" mass="14358">MGMQVVRTIVWVVILIGLLIFSFLNWRPVEVALWSDLVLETKVPALVIVAFLLGLIPMWLYHRGAKWQLNRRISSLESAVKSSALSRHAPTPTATAATAAPAPTPTPAPAATHATDPADTKAGDTLTPSKDNPA</sequence>
<evidence type="ECO:0000256" key="1">
    <source>
        <dbReference type="SAM" id="MobiDB-lite"/>
    </source>
</evidence>
<dbReference type="Proteomes" id="UP000057938">
    <property type="component" value="Chromosome"/>
</dbReference>
<proteinExistence type="predicted"/>
<feature type="transmembrane region" description="Helical" evidence="2">
    <location>
        <begin position="5"/>
        <end position="24"/>
    </location>
</feature>
<evidence type="ECO:0000313" key="4">
    <source>
        <dbReference type="Proteomes" id="UP000057938"/>
    </source>
</evidence>
<feature type="region of interest" description="Disordered" evidence="1">
    <location>
        <begin position="83"/>
        <end position="134"/>
    </location>
</feature>
<accession>A0A0M5L0F0</accession>
<dbReference type="EMBL" id="CP012669">
    <property type="protein sequence ID" value="ALE16731.1"/>
    <property type="molecule type" value="Genomic_DNA"/>
</dbReference>
<dbReference type="PATRIC" id="fig|361183.4.peg.1409"/>
<keyword evidence="2" id="KW-1133">Transmembrane helix</keyword>
<keyword evidence="2" id="KW-0812">Transmembrane</keyword>
<evidence type="ECO:0000313" key="3">
    <source>
        <dbReference type="EMBL" id="ALE16731.1"/>
    </source>
</evidence>
<protein>
    <recommendedName>
        <fullName evidence="5">Lipopolysaccharide assembly protein A domain-containing protein</fullName>
    </recommendedName>
</protein>
<feature type="compositionally biased region" description="Low complexity" evidence="1">
    <location>
        <begin position="88"/>
        <end position="101"/>
    </location>
</feature>
<keyword evidence="4" id="KW-1185">Reference proteome</keyword>
<evidence type="ECO:0008006" key="5">
    <source>
        <dbReference type="Google" id="ProtNLM"/>
    </source>
</evidence>
<dbReference type="STRING" id="361183.AMC99_01438"/>
<name>A0A0M5L0F0_9SPHN</name>
<keyword evidence="2" id="KW-0472">Membrane</keyword>